<dbReference type="InterPro" id="IPR009912">
    <property type="entry name" value="DUF1451"/>
</dbReference>
<sequence>MNKNKLVKAYMDFMEHLYEAMDDTLHSFADALEISKEKTRETSDLTDEELDRVSNYVKRDIEHAAHGLTSKEDSQSLSEWFKFDIELLENFALDAFLSLADKTRLELAKLEQQAEQNTYHSGDITGPGTFVCDFCNKEISFKSASEIPKCPDCRGNTFFRL</sequence>
<keyword evidence="2" id="KW-1185">Reference proteome</keyword>
<proteinExistence type="predicted"/>
<name>A0A8S0XIV2_9GAMM</name>
<accession>A0A8S0XIV2</accession>
<dbReference type="Proteomes" id="UP000494216">
    <property type="component" value="Unassembled WGS sequence"/>
</dbReference>
<dbReference type="RefSeq" id="WP_174625977.1">
    <property type="nucleotide sequence ID" value="NZ_CADCXN010000063.1"/>
</dbReference>
<evidence type="ECO:0000313" key="2">
    <source>
        <dbReference type="Proteomes" id="UP000494216"/>
    </source>
</evidence>
<evidence type="ECO:0000313" key="1">
    <source>
        <dbReference type="EMBL" id="CAA9891086.1"/>
    </source>
</evidence>
<organism evidence="1 2">
    <name type="scientific">Candidatus Methylobacter favarea</name>
    <dbReference type="NCBI Taxonomy" id="2707345"/>
    <lineage>
        <taxon>Bacteria</taxon>
        <taxon>Pseudomonadati</taxon>
        <taxon>Pseudomonadota</taxon>
        <taxon>Gammaproteobacteria</taxon>
        <taxon>Methylococcales</taxon>
        <taxon>Methylococcaceae</taxon>
        <taxon>Methylobacter</taxon>
    </lineage>
</organism>
<dbReference type="EMBL" id="CADCXN010000063">
    <property type="protein sequence ID" value="CAA9891086.1"/>
    <property type="molecule type" value="Genomic_DNA"/>
</dbReference>
<protein>
    <submittedName>
        <fullName evidence="1">Zinc ribbon family protein</fullName>
    </submittedName>
</protein>
<dbReference type="AlphaFoldDB" id="A0A8S0XIV2"/>
<dbReference type="Pfam" id="PF07295">
    <property type="entry name" value="DUF1451"/>
    <property type="match status" value="1"/>
</dbReference>
<reference evidence="1 2" key="1">
    <citation type="submission" date="2020-02" db="EMBL/GenBank/DDBJ databases">
        <authorList>
            <person name="Hogendoorn C."/>
        </authorList>
    </citation>
    <scope>NUCLEOTIDE SEQUENCE [LARGE SCALE GENOMIC DNA]</scope>
    <source>
        <strain evidence="1">METHB21</strain>
    </source>
</reference>
<gene>
    <name evidence="1" type="ORF">METHB2_340004</name>
</gene>
<comment type="caution">
    <text evidence="1">The sequence shown here is derived from an EMBL/GenBank/DDBJ whole genome shotgun (WGS) entry which is preliminary data.</text>
</comment>